<reference evidence="2" key="1">
    <citation type="submission" date="2021-01" db="EMBL/GenBank/DDBJ databases">
        <authorList>
            <person name="Corre E."/>
            <person name="Pelletier E."/>
            <person name="Niang G."/>
            <person name="Scheremetjew M."/>
            <person name="Finn R."/>
            <person name="Kale V."/>
            <person name="Holt S."/>
            <person name="Cochrane G."/>
            <person name="Meng A."/>
            <person name="Brown T."/>
            <person name="Cohen L."/>
        </authorList>
    </citation>
    <scope>NUCLEOTIDE SEQUENCE</scope>
    <source>
        <strain evidence="2">CCMP645</strain>
    </source>
</reference>
<gene>
    <name evidence="1" type="ORF">PCAR00345_LOCUS17227</name>
    <name evidence="2" type="ORF">PCAR00345_LOCUS17228</name>
</gene>
<organism evidence="2">
    <name type="scientific">Chrysotila carterae</name>
    <name type="common">Marine alga</name>
    <name type="synonym">Syracosphaera carterae</name>
    <dbReference type="NCBI Taxonomy" id="13221"/>
    <lineage>
        <taxon>Eukaryota</taxon>
        <taxon>Haptista</taxon>
        <taxon>Haptophyta</taxon>
        <taxon>Prymnesiophyceae</taxon>
        <taxon>Isochrysidales</taxon>
        <taxon>Isochrysidaceae</taxon>
        <taxon>Chrysotila</taxon>
    </lineage>
</organism>
<name>A0A6S9W0G7_CHRCT</name>
<evidence type="ECO:0000313" key="2">
    <source>
        <dbReference type="EMBL" id="CAE0764616.1"/>
    </source>
</evidence>
<proteinExistence type="predicted"/>
<dbReference type="EMBL" id="HBIZ01027182">
    <property type="protein sequence ID" value="CAE0764616.1"/>
    <property type="molecule type" value="Transcribed_RNA"/>
</dbReference>
<dbReference type="EMBL" id="HBIZ01027181">
    <property type="protein sequence ID" value="CAE0764615.1"/>
    <property type="molecule type" value="Transcribed_RNA"/>
</dbReference>
<protein>
    <submittedName>
        <fullName evidence="2">Uncharacterized protein</fullName>
    </submittedName>
</protein>
<dbReference type="AlphaFoldDB" id="A0A6S9W0G7"/>
<sequence length="156" mass="17259">MTATRSFHESLLRDFELDRRITLPNFPPMCTSLYLFHRRADIGDTGDEARSISSSVQQTKNCPLRCVFCGGSERLRRCPRVRQMVVCSQACHAAAAHNHSSLLALSLCGWTPRVPGEPGSSYTSLEPCTWLEQHSATAAQWSALATATPQPVRLTI</sequence>
<accession>A0A6S9W0G7</accession>
<evidence type="ECO:0000313" key="1">
    <source>
        <dbReference type="EMBL" id="CAE0764615.1"/>
    </source>
</evidence>